<proteinExistence type="predicted"/>
<reference evidence="3" key="1">
    <citation type="submission" date="2014-09" db="EMBL/GenBank/DDBJ databases">
        <authorList>
            <person name="Sharma Rahul"/>
            <person name="Thines Marco"/>
        </authorList>
    </citation>
    <scope>NUCLEOTIDE SEQUENCE [LARGE SCALE GENOMIC DNA]</scope>
</reference>
<dbReference type="GeneID" id="36398496"/>
<keyword evidence="1" id="KW-0732">Signal</keyword>
<feature type="signal peptide" evidence="1">
    <location>
        <begin position="1"/>
        <end position="26"/>
    </location>
</feature>
<evidence type="ECO:0000313" key="2">
    <source>
        <dbReference type="EMBL" id="CEG46759.1"/>
    </source>
</evidence>
<keyword evidence="3" id="KW-1185">Reference proteome</keyword>
<dbReference type="RefSeq" id="XP_024583128.1">
    <property type="nucleotide sequence ID" value="XM_024717650.1"/>
</dbReference>
<evidence type="ECO:0000313" key="3">
    <source>
        <dbReference type="Proteomes" id="UP000054928"/>
    </source>
</evidence>
<protein>
    <submittedName>
        <fullName evidence="2">Uncharacterized protein</fullName>
    </submittedName>
</protein>
<dbReference type="OMA" id="EVNSHIP"/>
<dbReference type="Proteomes" id="UP000054928">
    <property type="component" value="Unassembled WGS sequence"/>
</dbReference>
<sequence>MSGGSFVLTRAVQVLLLLFISHLCIAQSCSLLHIPPSNVEYVLLHIDLFHAVENLGNYTCESFNVPKNKCSNVKKHLLNTMQEMSHLTIREAVVNVSLDHSLSYDVWMLDSATQKQVKASEPIVLYPEQSLGQTIAQYCARFRIDERNCEKIATDIKNLVARDWGCEDLAIKSTNTDTEYVEIPIMLGRYNDKIKVDKLSDGTADAAKYCLRNKLHIAECAALIRVLREQVESVRANSGETVVRTEEETKRTRTSWRRQLQIISPMEKRLYPRSERIYVKVEWEPSKPQLNDVIVSEEVCVNTYTYYSTTPIACFQVPQTHPVFITPNTLEGCHILYFTDKTGADILAATSFQIVVPTATVVEIFSSKTEAGISNNAYLQAKIRTTFFDPFDRAFRVCLLIDDTFACLNPDFMAVDERVLRHGTHINSMYQSITFRSPVDHVSFNGALNHEISILLMTDNNKAVFLSEIVAFNAAPAVNAPDITSRLHVLDPRIHTSQRPRACPEEIMSAPMLQWICDLWRHEWGIYSQNGEDGILIKIFKHIGTKGKSYVEFGTESGQECNTRLLRQVHGWKGLLMDSHYENTSIELHREFVTRANFMYLLTEKYKSLVPHDLDLLSIDVDFNDFWLLDAMDLKRVSPRVVIVEVNSHIPSNEARTVEYDDKGGGWDGMSSYFGGSVAAFYRWGARNGFSLVYCESHGVNCFFVRNDALCHINVSAVLGPEELQAPPNFFGQGWDYPDIWQPHHKWVWV</sequence>
<accession>A0A0P1AYY5</accession>
<dbReference type="AlphaFoldDB" id="A0A0P1AYY5"/>
<feature type="chain" id="PRO_5006059056" evidence="1">
    <location>
        <begin position="27"/>
        <end position="750"/>
    </location>
</feature>
<dbReference type="STRING" id="4781.A0A0P1AYY5"/>
<evidence type="ECO:0000256" key="1">
    <source>
        <dbReference type="SAM" id="SignalP"/>
    </source>
</evidence>
<dbReference type="OrthoDB" id="288590at2759"/>
<dbReference type="EMBL" id="CCYD01002349">
    <property type="protein sequence ID" value="CEG46759.1"/>
    <property type="molecule type" value="Genomic_DNA"/>
</dbReference>
<name>A0A0P1AYY5_PLAHL</name>
<organism evidence="2 3">
    <name type="scientific">Plasmopara halstedii</name>
    <name type="common">Downy mildew of sunflower</name>
    <dbReference type="NCBI Taxonomy" id="4781"/>
    <lineage>
        <taxon>Eukaryota</taxon>
        <taxon>Sar</taxon>
        <taxon>Stramenopiles</taxon>
        <taxon>Oomycota</taxon>
        <taxon>Peronosporomycetes</taxon>
        <taxon>Peronosporales</taxon>
        <taxon>Peronosporaceae</taxon>
        <taxon>Plasmopara</taxon>
    </lineage>
</organism>